<dbReference type="Proteomes" id="UP000737171">
    <property type="component" value="Unassembled WGS sequence"/>
</dbReference>
<dbReference type="InterPro" id="IPR012675">
    <property type="entry name" value="Beta-grasp_dom_sf"/>
</dbReference>
<keyword evidence="2" id="KW-1185">Reference proteome</keyword>
<name>A0ABX2ESK3_9BURK</name>
<protein>
    <submittedName>
        <fullName evidence="1">Sulfur carrier protein ThiS</fullName>
    </submittedName>
</protein>
<dbReference type="InterPro" id="IPR010035">
    <property type="entry name" value="Thi_S"/>
</dbReference>
<sequence length="71" mass="7433">MPENTPTITVNGTPRDWSPNLTVAALLHERGVAPDAAATALNGEFVARSARDHTPLQPGDQLTVFQAIVGG</sequence>
<evidence type="ECO:0000313" key="2">
    <source>
        <dbReference type="Proteomes" id="UP000737171"/>
    </source>
</evidence>
<dbReference type="PANTHER" id="PTHR34472">
    <property type="entry name" value="SULFUR CARRIER PROTEIN THIS"/>
    <property type="match status" value="1"/>
</dbReference>
<dbReference type="Pfam" id="PF02597">
    <property type="entry name" value="ThiS"/>
    <property type="match status" value="1"/>
</dbReference>
<reference evidence="1 2" key="1">
    <citation type="submission" date="2020-05" db="EMBL/GenBank/DDBJ databases">
        <title>Aquincola sp. isolate from soil.</title>
        <authorList>
            <person name="Han J."/>
            <person name="Kim D.-U."/>
        </authorList>
    </citation>
    <scope>NUCLEOTIDE SEQUENCE [LARGE SCALE GENOMIC DNA]</scope>
    <source>
        <strain evidence="1 2">S2</strain>
    </source>
</reference>
<organism evidence="1 2">
    <name type="scientific">Pseudaquabacterium terrae</name>
    <dbReference type="NCBI Taxonomy" id="2732868"/>
    <lineage>
        <taxon>Bacteria</taxon>
        <taxon>Pseudomonadati</taxon>
        <taxon>Pseudomonadota</taxon>
        <taxon>Betaproteobacteria</taxon>
        <taxon>Burkholderiales</taxon>
        <taxon>Sphaerotilaceae</taxon>
        <taxon>Pseudaquabacterium</taxon>
    </lineage>
</organism>
<comment type="caution">
    <text evidence="1">The sequence shown here is derived from an EMBL/GenBank/DDBJ whole genome shotgun (WGS) entry which is preliminary data.</text>
</comment>
<evidence type="ECO:0000313" key="1">
    <source>
        <dbReference type="EMBL" id="NRF71471.1"/>
    </source>
</evidence>
<dbReference type="CDD" id="cd00565">
    <property type="entry name" value="Ubl_ThiS"/>
    <property type="match status" value="1"/>
</dbReference>
<proteinExistence type="predicted"/>
<dbReference type="RefSeq" id="WP_173132720.1">
    <property type="nucleotide sequence ID" value="NZ_JABRWJ010000012.1"/>
</dbReference>
<dbReference type="InterPro" id="IPR003749">
    <property type="entry name" value="ThiS/MoaD-like"/>
</dbReference>
<dbReference type="SUPFAM" id="SSF54285">
    <property type="entry name" value="MoaD/ThiS"/>
    <property type="match status" value="1"/>
</dbReference>
<dbReference type="InterPro" id="IPR016155">
    <property type="entry name" value="Mopterin_synth/thiamin_S_b"/>
</dbReference>
<accession>A0ABX2ESK3</accession>
<dbReference type="PANTHER" id="PTHR34472:SF1">
    <property type="entry name" value="SULFUR CARRIER PROTEIN THIS"/>
    <property type="match status" value="1"/>
</dbReference>
<dbReference type="EMBL" id="JABRWJ010000012">
    <property type="protein sequence ID" value="NRF71471.1"/>
    <property type="molecule type" value="Genomic_DNA"/>
</dbReference>
<dbReference type="Gene3D" id="3.10.20.30">
    <property type="match status" value="1"/>
</dbReference>
<dbReference type="NCBIfam" id="TIGR01683">
    <property type="entry name" value="thiS"/>
    <property type="match status" value="1"/>
</dbReference>
<gene>
    <name evidence="1" type="primary">thiS</name>
    <name evidence="1" type="ORF">HLB44_31240</name>
</gene>